<proteinExistence type="predicted"/>
<dbReference type="AlphaFoldDB" id="A0AAI9CBD0"/>
<dbReference type="InterPro" id="IPR027417">
    <property type="entry name" value="P-loop_NTPase"/>
</dbReference>
<evidence type="ECO:0000256" key="1">
    <source>
        <dbReference type="SAM" id="MobiDB-lite"/>
    </source>
</evidence>
<dbReference type="Gene3D" id="3.40.50.300">
    <property type="entry name" value="P-loop containing nucleotide triphosphate hydrolases"/>
    <property type="match status" value="1"/>
</dbReference>
<gene>
    <name evidence="2" type="ORF">QEK83_002414</name>
</gene>
<feature type="region of interest" description="Disordered" evidence="1">
    <location>
        <begin position="473"/>
        <end position="500"/>
    </location>
</feature>
<organism evidence="2 3">
    <name type="scientific">Stenotrophomonas maltophilia</name>
    <name type="common">Pseudomonas maltophilia</name>
    <name type="synonym">Xanthomonas maltophilia</name>
    <dbReference type="NCBI Taxonomy" id="40324"/>
    <lineage>
        <taxon>Bacteria</taxon>
        <taxon>Pseudomonadati</taxon>
        <taxon>Pseudomonadota</taxon>
        <taxon>Gammaproteobacteria</taxon>
        <taxon>Lysobacterales</taxon>
        <taxon>Lysobacteraceae</taxon>
        <taxon>Stenotrophomonas</taxon>
        <taxon>Stenotrophomonas maltophilia group</taxon>
    </lineage>
</organism>
<evidence type="ECO:0000313" key="3">
    <source>
        <dbReference type="Proteomes" id="UP001214521"/>
    </source>
</evidence>
<dbReference type="Proteomes" id="UP001214521">
    <property type="component" value="Unassembled WGS sequence"/>
</dbReference>
<protein>
    <submittedName>
        <fullName evidence="2">Terminase</fullName>
    </submittedName>
</protein>
<evidence type="ECO:0000313" key="2">
    <source>
        <dbReference type="EMBL" id="EKT4441755.1"/>
    </source>
</evidence>
<reference evidence="2" key="1">
    <citation type="submission" date="2022-07" db="EMBL/GenBank/DDBJ databases">
        <authorList>
            <consortium name="Clinical and Environmental Microbiology Branch: Whole genome sequencing antimicrobial resistance pathogens in the healthcare setting"/>
        </authorList>
    </citation>
    <scope>NUCLEOTIDE SEQUENCE</scope>
    <source>
        <strain evidence="2">Stenotrophomonas_maltophilia_2021CK-00905</strain>
    </source>
</reference>
<comment type="caution">
    <text evidence="2">The sequence shown here is derived from an EMBL/GenBank/DDBJ whole genome shotgun (WGS) entry which is preliminary data.</text>
</comment>
<name>A0AAI9CBD0_STEMA</name>
<accession>A0AAI9CBD0</accession>
<dbReference type="EMBL" id="ABLOMU010000024">
    <property type="protein sequence ID" value="EKT4441755.1"/>
    <property type="molecule type" value="Genomic_DNA"/>
</dbReference>
<sequence>MSAQLAASPELQLVYDIAGFTQDPLGYVLYCYPWGVAGTELADRDGPYDWQREQLSEIGEKLRSGAATIGEVIQQAVASGHGIGKSALVAWLCNWAVDTFEDTRGVVTANTANQLEKKTWPEIGKWRRLGLTKDWFDVTATALISTAKGHDQSWRIDAVPWSEHNTEAFAGLHNAGKRIILIFDEASAIADKVWEVAEGALTDALTEIIWAVFGNPTRNVGRFRECFRRLKHRWSHRQVDSRTVPGTNKAQIAKWAADHGEDSDFFKIRVRGMFPSMSAKQFISETDVSAAYGRHLRAEQFNWAPKVITLDPAWEGDDELVISLRQGLMFKVLRVLPKNDNDVDVATVLAQLEDEHKADAVFVDAGYGTGIVSVGRTWNRDWRLVWFSAASGDPGCLNKRAEMWKKARDWLKEGGAIPEDPQLRDELQAPETVARLDGKIQIESKKDMKRRGVPSPNRADSLVISFAYPVMAKPRHPDGSPVQPYDQADQQAGEPYNPLS</sequence>
<dbReference type="Gene3D" id="3.30.420.240">
    <property type="match status" value="1"/>
</dbReference>